<evidence type="ECO:0000256" key="6">
    <source>
        <dbReference type="SAM" id="Phobius"/>
    </source>
</evidence>
<dbReference type="InterPro" id="IPR006135">
    <property type="entry name" value="T3SS_substrate_exporter"/>
</dbReference>
<keyword evidence="7" id="KW-0969">Cilium</keyword>
<keyword evidence="3" id="KW-0653">Protein transport</keyword>
<comment type="similarity">
    <text evidence="1">Belongs to the type III secretion exporter family.</text>
</comment>
<dbReference type="PRINTS" id="PR00950">
    <property type="entry name" value="TYPE3IMSPROT"/>
</dbReference>
<dbReference type="PANTHER" id="PTHR30531">
    <property type="entry name" value="FLAGELLAR BIOSYNTHETIC PROTEIN FLHB"/>
    <property type="match status" value="1"/>
</dbReference>
<comment type="caution">
    <text evidence="7">The sequence shown here is derived from an EMBL/GenBank/DDBJ whole genome shotgun (WGS) entry which is preliminary data.</text>
</comment>
<dbReference type="Pfam" id="PF01312">
    <property type="entry name" value="Bac_export_2"/>
    <property type="match status" value="1"/>
</dbReference>
<keyword evidence="7" id="KW-0282">Flagellum</keyword>
<proteinExistence type="inferred from homology"/>
<dbReference type="GO" id="GO:0005886">
    <property type="term" value="C:plasma membrane"/>
    <property type="evidence" value="ECO:0007669"/>
    <property type="project" value="TreeGrafter"/>
</dbReference>
<dbReference type="InterPro" id="IPR029025">
    <property type="entry name" value="T3SS_substrate_exporter_C"/>
</dbReference>
<evidence type="ECO:0000313" key="7">
    <source>
        <dbReference type="EMBL" id="RDI99328.1"/>
    </source>
</evidence>
<dbReference type="PANTHER" id="PTHR30531:SF12">
    <property type="entry name" value="FLAGELLAR BIOSYNTHETIC PROTEIN FLHB"/>
    <property type="match status" value="1"/>
</dbReference>
<feature type="transmembrane region" description="Helical" evidence="6">
    <location>
        <begin position="94"/>
        <end position="115"/>
    </location>
</feature>
<dbReference type="Proteomes" id="UP000254711">
    <property type="component" value="Unassembled WGS sequence"/>
</dbReference>
<evidence type="ECO:0000256" key="2">
    <source>
        <dbReference type="ARBA" id="ARBA00021622"/>
    </source>
</evidence>
<dbReference type="EMBL" id="QQSY01000001">
    <property type="protein sequence ID" value="RDI99328.1"/>
    <property type="molecule type" value="Genomic_DNA"/>
</dbReference>
<protein>
    <recommendedName>
        <fullName evidence="2">Flagellar biosynthetic protein FlhB</fullName>
    </recommendedName>
</protein>
<evidence type="ECO:0000313" key="8">
    <source>
        <dbReference type="Proteomes" id="UP000254711"/>
    </source>
</evidence>
<keyword evidence="3" id="KW-1006">Bacterial flagellum protein export</keyword>
<sequence>MGRALIVADDQQDKTEQPTAHRLQEARDRGQVPRSPDLTGVLVLIAFSVTMGATGYGVAAALANGVRRTLLMAGNAPAPSAGLFAWLQRTFDPTWQALVPALIAVVVAAVAGNLAQTGPTFSTDPLKMDFSRLNPAQGVKRIFSLRVLWDLFKLTLKIALLATLAWMMARSITQRTQAVAFAAPSSVGQVLHGIYAQVTTWVLALLLLVALLDMWFSRREYIRKLRMSRRDLKDEGKRREGDPEIRHKRKRLMTELLKHSRSIRRVPEADIVLTNPTHLAIALRYRPRTMLSPVVLSKGADAAAARMREVAGRAGVPCLRSPELARALFRECRIDQAVPAHLYQQLAPVYRWLMKRPGNRIFS</sequence>
<name>A0A370K9K2_9GAMM</name>
<dbReference type="GO" id="GO:0009306">
    <property type="term" value="P:protein secretion"/>
    <property type="evidence" value="ECO:0007669"/>
    <property type="project" value="InterPro"/>
</dbReference>
<evidence type="ECO:0000256" key="1">
    <source>
        <dbReference type="ARBA" id="ARBA00010690"/>
    </source>
</evidence>
<evidence type="ECO:0000256" key="5">
    <source>
        <dbReference type="SAM" id="MobiDB-lite"/>
    </source>
</evidence>
<evidence type="ECO:0000256" key="4">
    <source>
        <dbReference type="ARBA" id="ARBA00025078"/>
    </source>
</evidence>
<reference evidence="7 8" key="1">
    <citation type="submission" date="2018-07" db="EMBL/GenBank/DDBJ databases">
        <title>Dyella solisilvae sp. nov., isolated from the pine and broad-leaved mixed forest soil.</title>
        <authorList>
            <person name="Gao Z."/>
            <person name="Qiu L."/>
        </authorList>
    </citation>
    <scope>NUCLEOTIDE SEQUENCE [LARGE SCALE GENOMIC DNA]</scope>
    <source>
        <strain evidence="7 8">DHG54</strain>
    </source>
</reference>
<dbReference type="Gene3D" id="3.40.1690.10">
    <property type="entry name" value="secretion proteins EscU"/>
    <property type="match status" value="1"/>
</dbReference>
<dbReference type="SUPFAM" id="SSF160544">
    <property type="entry name" value="EscU C-terminal domain-like"/>
    <property type="match status" value="1"/>
</dbReference>
<organism evidence="7 8">
    <name type="scientific">Dyella solisilvae</name>
    <dbReference type="NCBI Taxonomy" id="1920168"/>
    <lineage>
        <taxon>Bacteria</taxon>
        <taxon>Pseudomonadati</taxon>
        <taxon>Pseudomonadota</taxon>
        <taxon>Gammaproteobacteria</taxon>
        <taxon>Lysobacterales</taxon>
        <taxon>Rhodanobacteraceae</taxon>
        <taxon>Dyella</taxon>
    </lineage>
</organism>
<keyword evidence="3" id="KW-0813">Transport</keyword>
<keyword evidence="7" id="KW-0966">Cell projection</keyword>
<feature type="compositionally biased region" description="Basic and acidic residues" evidence="5">
    <location>
        <begin position="22"/>
        <end position="31"/>
    </location>
</feature>
<keyword evidence="6" id="KW-0812">Transmembrane</keyword>
<feature type="region of interest" description="Disordered" evidence="5">
    <location>
        <begin position="1"/>
        <end position="34"/>
    </location>
</feature>
<feature type="transmembrane region" description="Helical" evidence="6">
    <location>
        <begin position="147"/>
        <end position="169"/>
    </location>
</feature>
<keyword evidence="8" id="KW-1185">Reference proteome</keyword>
<accession>A0A370K9K2</accession>
<comment type="function">
    <text evidence="4">Required for formation of the rod structure in the basal body of the flagellar apparatus. Together with FliI and FliH, may constitute the export apparatus of flagellin.</text>
</comment>
<gene>
    <name evidence="7" type="ORF">DVT68_00225</name>
</gene>
<keyword evidence="6" id="KW-1133">Transmembrane helix</keyword>
<keyword evidence="6" id="KW-0472">Membrane</keyword>
<feature type="transmembrane region" description="Helical" evidence="6">
    <location>
        <begin position="41"/>
        <end position="63"/>
    </location>
</feature>
<feature type="transmembrane region" description="Helical" evidence="6">
    <location>
        <begin position="194"/>
        <end position="216"/>
    </location>
</feature>
<dbReference type="AlphaFoldDB" id="A0A370K9K2"/>
<evidence type="ECO:0000256" key="3">
    <source>
        <dbReference type="ARBA" id="ARBA00023225"/>
    </source>
</evidence>